<dbReference type="PANTHER" id="PTHR12271:SF40">
    <property type="entry name" value="POLY(A) RNA POLYMERASE GLD2"/>
    <property type="match status" value="1"/>
</dbReference>
<dbReference type="WBParaSite" id="Bm7368b.1">
    <property type="protein sequence ID" value="Bm7368b.1"/>
    <property type="gene ID" value="WBGene00227629"/>
</dbReference>
<dbReference type="SUPFAM" id="SSF81301">
    <property type="entry name" value="Nucleotidyltransferase"/>
    <property type="match status" value="1"/>
</dbReference>
<keyword evidence="10" id="KW-0067">ATP-binding</keyword>
<dbReference type="GO" id="GO:0005524">
    <property type="term" value="F:ATP binding"/>
    <property type="evidence" value="ECO:0007669"/>
    <property type="project" value="UniProtKB-KW"/>
</dbReference>
<evidence type="ECO:0000313" key="17">
    <source>
        <dbReference type="EMBL" id="CDQ02423.2"/>
    </source>
</evidence>
<keyword evidence="9" id="KW-0547">Nucleotide-binding</keyword>
<keyword evidence="7" id="KW-0808">Transferase</keyword>
<comment type="cofactor">
    <cofactor evidence="2">
        <name>Mg(2+)</name>
        <dbReference type="ChEBI" id="CHEBI:18420"/>
    </cofactor>
</comment>
<evidence type="ECO:0000256" key="4">
    <source>
        <dbReference type="ARBA" id="ARBA00012388"/>
    </source>
</evidence>
<feature type="compositionally biased region" description="Polar residues" evidence="14">
    <location>
        <begin position="431"/>
        <end position="459"/>
    </location>
</feature>
<feature type="compositionally biased region" description="Polar residues" evidence="14">
    <location>
        <begin position="403"/>
        <end position="418"/>
    </location>
</feature>
<comment type="similarity">
    <text evidence="13">Belongs to the DNA polymerase type-B-like family. GLD2 subfamily.</text>
</comment>
<dbReference type="EC" id="2.7.7.19" evidence="4"/>
<keyword evidence="12" id="KW-0464">Manganese</keyword>
<gene>
    <name evidence="20" type="primary">bma-gld-2</name>
    <name evidence="17" type="synonym">Bma-gld-2</name>
    <name evidence="20" type="ORF">Bm7368</name>
    <name evidence="17" type="ORF">BM_Bm7368</name>
</gene>
<dbReference type="GO" id="GO:0031123">
    <property type="term" value="P:RNA 3'-end processing"/>
    <property type="evidence" value="ECO:0007669"/>
    <property type="project" value="TreeGrafter"/>
</dbReference>
<feature type="domain" description="Poly(A) RNA polymerase mitochondrial-like central palm" evidence="16">
    <location>
        <begin position="713"/>
        <end position="851"/>
    </location>
</feature>
<protein>
    <recommendedName>
        <fullName evidence="4">polynucleotide adenylyltransferase</fullName>
        <ecNumber evidence="4">2.7.7.19</ecNumber>
    </recommendedName>
</protein>
<organism evidence="17">
    <name type="scientific">Brugia malayi</name>
    <name type="common">Filarial nematode worm</name>
    <dbReference type="NCBI Taxonomy" id="6279"/>
    <lineage>
        <taxon>Eukaryota</taxon>
        <taxon>Metazoa</taxon>
        <taxon>Ecdysozoa</taxon>
        <taxon>Nematoda</taxon>
        <taxon>Chromadorea</taxon>
        <taxon>Rhabditida</taxon>
        <taxon>Spirurina</taxon>
        <taxon>Spiruromorpha</taxon>
        <taxon>Filarioidea</taxon>
        <taxon>Onchocercidae</taxon>
        <taxon>Brugia</taxon>
    </lineage>
</organism>
<evidence type="ECO:0000256" key="14">
    <source>
        <dbReference type="SAM" id="MobiDB-lite"/>
    </source>
</evidence>
<dbReference type="Proteomes" id="UP000006672">
    <property type="component" value="Unassembled WGS sequence"/>
</dbReference>
<comment type="subcellular location">
    <subcellularLocation>
        <location evidence="3">Cytoplasm</location>
    </subcellularLocation>
</comment>
<evidence type="ECO:0000313" key="18">
    <source>
        <dbReference type="Proteomes" id="UP000006672"/>
    </source>
</evidence>
<dbReference type="Pfam" id="PF22600">
    <property type="entry name" value="MTPAP-like_central"/>
    <property type="match status" value="1"/>
</dbReference>
<evidence type="ECO:0000313" key="19">
    <source>
        <dbReference type="WBParaSite" id="Bm7368b.1"/>
    </source>
</evidence>
<dbReference type="CDD" id="cd05402">
    <property type="entry name" value="NT_PAP_TUTase"/>
    <property type="match status" value="1"/>
</dbReference>
<evidence type="ECO:0000256" key="11">
    <source>
        <dbReference type="ARBA" id="ARBA00022842"/>
    </source>
</evidence>
<dbReference type="Pfam" id="PF03828">
    <property type="entry name" value="PAP_assoc"/>
    <property type="match status" value="1"/>
</dbReference>
<dbReference type="InterPro" id="IPR054708">
    <property type="entry name" value="MTPAP-like_central"/>
</dbReference>
<dbReference type="WormBase" id="Bm7368a">
    <property type="protein sequence ID" value="BM38655"/>
    <property type="gene ID" value="WBGene00227629"/>
    <property type="gene designation" value="Bma-gld-2"/>
</dbReference>
<accession>A0A1I9G6B4</accession>
<reference evidence="19" key="3">
    <citation type="submission" date="2022-04" db="UniProtKB">
        <authorList>
            <consortium name="WormBaseParasite"/>
        </authorList>
    </citation>
    <scope>IDENTIFICATION</scope>
</reference>
<evidence type="ECO:0000256" key="3">
    <source>
        <dbReference type="ARBA" id="ARBA00004496"/>
    </source>
</evidence>
<evidence type="ECO:0000256" key="12">
    <source>
        <dbReference type="ARBA" id="ARBA00023211"/>
    </source>
</evidence>
<evidence type="ECO:0000256" key="8">
    <source>
        <dbReference type="ARBA" id="ARBA00022723"/>
    </source>
</evidence>
<dbReference type="GO" id="GO:0046872">
    <property type="term" value="F:metal ion binding"/>
    <property type="evidence" value="ECO:0007669"/>
    <property type="project" value="UniProtKB-KW"/>
</dbReference>
<keyword evidence="11" id="KW-0460">Magnesium</keyword>
<dbReference type="InterPro" id="IPR043519">
    <property type="entry name" value="NT_sf"/>
</dbReference>
<dbReference type="PANTHER" id="PTHR12271">
    <property type="entry name" value="POLY A POLYMERASE CID PAP -RELATED"/>
    <property type="match status" value="1"/>
</dbReference>
<name>A0A1I9G6B4_BRUMA</name>
<dbReference type="GO" id="GO:1990817">
    <property type="term" value="F:poly(A) RNA polymerase activity"/>
    <property type="evidence" value="ECO:0007669"/>
    <property type="project" value="UniProtKB-EC"/>
</dbReference>
<evidence type="ECO:0000256" key="1">
    <source>
        <dbReference type="ARBA" id="ARBA00001936"/>
    </source>
</evidence>
<evidence type="ECO:0000259" key="15">
    <source>
        <dbReference type="Pfam" id="PF03828"/>
    </source>
</evidence>
<reference evidence="17 18" key="1">
    <citation type="journal article" date="2007" name="Science">
        <title>Draft genome of the filarial nematode parasite Brugia malayi.</title>
        <authorList>
            <person name="Ghedin E."/>
            <person name="Wang S."/>
            <person name="Spiro D."/>
            <person name="Caler E."/>
            <person name="Zhao Q."/>
            <person name="Crabtree J."/>
            <person name="Allen J.E."/>
            <person name="Delcher A.L."/>
            <person name="Guiliano D.B."/>
            <person name="Miranda-Saavedra D."/>
            <person name="Angiuoli S.V."/>
            <person name="Creasy T."/>
            <person name="Amedeo P."/>
            <person name="Haas B."/>
            <person name="El-Sayed N.M."/>
            <person name="Wortman J.R."/>
            <person name="Feldblyum T."/>
            <person name="Tallon L."/>
            <person name="Schatz M."/>
            <person name="Shumway M."/>
            <person name="Koo H."/>
            <person name="Salzberg S.L."/>
            <person name="Schobel S."/>
            <person name="Pertea M."/>
            <person name="Pop M."/>
            <person name="White O."/>
            <person name="Barton G.J."/>
            <person name="Carlow C.K."/>
            <person name="Crawford M.J."/>
            <person name="Daub J."/>
            <person name="Dimmic M.W."/>
            <person name="Estes C.F."/>
            <person name="Foster J.M."/>
            <person name="Ganatra M."/>
            <person name="Gregory W.F."/>
            <person name="Johnson N.M."/>
            <person name="Jin J."/>
            <person name="Komuniecki R."/>
            <person name="Korf I."/>
            <person name="Kumar S."/>
            <person name="Laney S."/>
            <person name="Li B.W."/>
            <person name="Li W."/>
            <person name="Lindblom T.H."/>
            <person name="Lustigman S."/>
            <person name="Ma D."/>
            <person name="Maina C.V."/>
            <person name="Martin D.M."/>
            <person name="McCarter J.P."/>
            <person name="McReynolds L."/>
            <person name="Mitreva M."/>
            <person name="Nutman T.B."/>
            <person name="Parkinson J."/>
            <person name="Peregrin-Alvarez J.M."/>
            <person name="Poole C."/>
            <person name="Ren Q."/>
            <person name="Saunders L."/>
            <person name="Sluder A.E."/>
            <person name="Smith K."/>
            <person name="Stanke M."/>
            <person name="Unnasch T.R."/>
            <person name="Ware J."/>
            <person name="Wei A.D."/>
            <person name="Weil G."/>
            <person name="Williams D.J."/>
            <person name="Zhang Y."/>
            <person name="Williams S.A."/>
            <person name="Fraser-Liggett C."/>
            <person name="Slatko B."/>
            <person name="Blaxter M.L."/>
            <person name="Scott A.L."/>
        </authorList>
    </citation>
    <scope>NUCLEOTIDE SEQUENCE</scope>
    <source>
        <strain evidence="17 18">FR3</strain>
    </source>
</reference>
<dbReference type="EMBL" id="LN857024">
    <property type="protein sequence ID" value="CDQ02423.2"/>
    <property type="molecule type" value="Genomic_DNA"/>
</dbReference>
<dbReference type="GO" id="GO:0005737">
    <property type="term" value="C:cytoplasm"/>
    <property type="evidence" value="ECO:0007669"/>
    <property type="project" value="UniProtKB-SubCell"/>
</dbReference>
<keyword evidence="18" id="KW-1185">Reference proteome</keyword>
<evidence type="ECO:0000256" key="6">
    <source>
        <dbReference type="ARBA" id="ARBA00022664"/>
    </source>
</evidence>
<dbReference type="SUPFAM" id="SSF81631">
    <property type="entry name" value="PAP/OAS1 substrate-binding domain"/>
    <property type="match status" value="1"/>
</dbReference>
<evidence type="ECO:0000256" key="10">
    <source>
        <dbReference type="ARBA" id="ARBA00022840"/>
    </source>
</evidence>
<keyword evidence="5" id="KW-0963">Cytoplasm</keyword>
<evidence type="ECO:0000256" key="7">
    <source>
        <dbReference type="ARBA" id="ARBA00022679"/>
    </source>
</evidence>
<dbReference type="Gene3D" id="3.30.460.10">
    <property type="entry name" value="Beta Polymerase, domain 2"/>
    <property type="match status" value="1"/>
</dbReference>
<keyword evidence="8" id="KW-0479">Metal-binding</keyword>
<sequence length="1286" mass="143275">MPMSSIWPYCYYHYSVNPKRSFCQQAITTQRRPVDAMLFTISQIPGTSTDVTQSRLDKQCDTSPFPNGISRSRSTASSTYADSTSSGIDSRDSYQQQEESGSLLSYVAVASSSDSNHYLPEITCLSDSDYDLVNIDFYPRRQYFPSSKQIPKYSVQPSRLQSHASSDFLIAAYSSCYPSALKLCNLRRAYLARKEKSSSAVNLNIINPASTWFSVYQSPNCVLIPLKEIETYIHCLESFSTQLVHSQTTSIQVHPVSEFEATRFTSDLSSLPTNTKNITSEVLRACDSIRTSGENVSSVSLETDSRTSNIPESANNENDHPTLSTDKPKKLVQDHFLDEDSLLENLPKFEYSSASGLPCGLTGNINWLQSKSPNAKSDFNICGSDGCVSKQRKHVLQARNIHRSSVISSRANEGRSGSKSGGLPPMPPYHQLNNNNWRRQSQNGPLSKNYSTRPFSTSDGFIRNRERNSYDKFCMSNMDRNRDRSQCNSSDKSFASRMNNVYRSANRSSFISHDKNGLTYHDVNTENSFSLLATEDRRGRGIAASDCPLHRNMKRNGSNKSRNSPPVYLALKSHREFDIDSNEVETVGSALKVERLERHHSPKRNIEKMQRTTQDIEQLTGLFCERVAVCGGGEVSYQSDSSPATAGFCDRVFVNDKKIAERSVSLAGGITEELPQQDKAQTADVELDFSAQRPLESHIVDNEGFELSKLDVLSEEIWYYHKAITQTESVLNRKLHLRDVLYYAISPVFPMCGLYVVGSSLNGFGTNSSDMDLCLMITNKDLDQRTDAVVVLNMIQSALAETKWVSHMQLILAKVPILRIRFYEPFTDITVDLNANNSVAIRNTHLLCYYSSFDWRVRPLVSVVKEWAKRRDINDANRSSFTSYSLVLMVIHYLQCGLKQPILPSLQVVYPKRFSASADVRSLNVSSHLEPPPGWVTNETITLGELLIGFLEYYAFKFDYLKDAISVRLGSKTERTVVARQPSPYNSNIAQWNCICIEEPFTLSNTAHSVHNQMVFDAIRQAFVDGCCELDSNRDLRAFLDVGPINVSIGSSVGSSAQLSILAQSEVGSPTTADSGDVTLTSKPLLTVSPQSNKLGYHLIGRDESLPLDAESEMELETAVTISLDERICVEQDMSQKNAPEICENEVTDVARNEGTPKSTNDFTENVLSSGAGLDTTSSIFVDGPPANSEQISKAVLSECQPKQLQVESHNEKLHVDSALSFEALTKQKSAVEQQQFAGKVIVQRRRKTSRRMHGSMGCAGRNRLNKSSLGQPVVRMSYRSGTASS</sequence>
<feature type="region of interest" description="Disordered" evidence="14">
    <location>
        <begin position="1250"/>
        <end position="1286"/>
    </location>
</feature>
<comment type="cofactor">
    <cofactor evidence="1">
        <name>Mn(2+)</name>
        <dbReference type="ChEBI" id="CHEBI:29035"/>
    </cofactor>
</comment>
<proteinExistence type="inferred from homology"/>
<evidence type="ECO:0000256" key="9">
    <source>
        <dbReference type="ARBA" id="ARBA00022741"/>
    </source>
</evidence>
<keyword evidence="6" id="KW-0507">mRNA processing</keyword>
<feature type="region of interest" description="Disordered" evidence="14">
    <location>
        <begin position="403"/>
        <end position="462"/>
    </location>
</feature>
<feature type="region of interest" description="Disordered" evidence="14">
    <location>
        <begin position="295"/>
        <end position="327"/>
    </location>
</feature>
<dbReference type="FunFam" id="3.30.460.10:FF:000061">
    <property type="entry name" value="Poly(A) RNA polymerase gld-2"/>
    <property type="match status" value="1"/>
</dbReference>
<dbReference type="Gene3D" id="1.10.1410.10">
    <property type="match status" value="1"/>
</dbReference>
<evidence type="ECO:0000256" key="2">
    <source>
        <dbReference type="ARBA" id="ARBA00001946"/>
    </source>
</evidence>
<feature type="compositionally biased region" description="Polar residues" evidence="14">
    <location>
        <begin position="295"/>
        <end position="325"/>
    </location>
</feature>
<feature type="domain" description="PAP-associated" evidence="15">
    <location>
        <begin position="942"/>
        <end position="1005"/>
    </location>
</feature>
<dbReference type="InterPro" id="IPR002058">
    <property type="entry name" value="PAP_assoc"/>
</dbReference>
<dbReference type="GO" id="GO:0006397">
    <property type="term" value="P:mRNA processing"/>
    <property type="evidence" value="ECO:0007669"/>
    <property type="project" value="UniProtKB-KW"/>
</dbReference>
<evidence type="ECO:0000259" key="16">
    <source>
        <dbReference type="Pfam" id="PF22600"/>
    </source>
</evidence>
<evidence type="ECO:0000313" key="20">
    <source>
        <dbReference type="WormBase" id="Bm7368a"/>
    </source>
</evidence>
<evidence type="ECO:0000256" key="13">
    <source>
        <dbReference type="ARBA" id="ARBA00038491"/>
    </source>
</evidence>
<reference evidence="17" key="2">
    <citation type="submission" date="2012-12" db="EMBL/GenBank/DDBJ databases">
        <authorList>
            <consortium name="WormBase Consortium"/>
            <person name="Ghedin E."/>
            <person name="Paulini M."/>
        </authorList>
    </citation>
    <scope>NUCLEOTIDE SEQUENCE</scope>
    <source>
        <strain evidence="17">FR3</strain>
    </source>
</reference>
<feature type="compositionally biased region" description="Low complexity" evidence="14">
    <location>
        <begin position="70"/>
        <end position="86"/>
    </location>
</feature>
<feature type="non-terminal residue" evidence="17">
    <location>
        <position position="1"/>
    </location>
</feature>
<feature type="region of interest" description="Disordered" evidence="14">
    <location>
        <begin position="50"/>
        <end position="94"/>
    </location>
</feature>
<evidence type="ECO:0000256" key="5">
    <source>
        <dbReference type="ARBA" id="ARBA00022490"/>
    </source>
</evidence>